<reference evidence="1" key="1">
    <citation type="journal article" date="2023" name="G3 (Bethesda)">
        <title>A reference genome for the long-term kleptoplast-retaining sea slug Elysia crispata morphotype clarki.</title>
        <authorList>
            <person name="Eastman K.E."/>
            <person name="Pendleton A.L."/>
            <person name="Shaikh M.A."/>
            <person name="Suttiyut T."/>
            <person name="Ogas R."/>
            <person name="Tomko P."/>
            <person name="Gavelis G."/>
            <person name="Widhalm J.R."/>
            <person name="Wisecaver J.H."/>
        </authorList>
    </citation>
    <scope>NUCLEOTIDE SEQUENCE</scope>
    <source>
        <strain evidence="1">ECLA1</strain>
    </source>
</reference>
<dbReference type="Proteomes" id="UP001283361">
    <property type="component" value="Unassembled WGS sequence"/>
</dbReference>
<gene>
    <name evidence="1" type="ORF">RRG08_046994</name>
</gene>
<name>A0AAE1A8Y9_9GAST</name>
<evidence type="ECO:0000313" key="2">
    <source>
        <dbReference type="Proteomes" id="UP001283361"/>
    </source>
</evidence>
<protein>
    <submittedName>
        <fullName evidence="1">Uncharacterized protein</fullName>
    </submittedName>
</protein>
<dbReference type="EMBL" id="JAWDGP010002436">
    <property type="protein sequence ID" value="KAK3783202.1"/>
    <property type="molecule type" value="Genomic_DNA"/>
</dbReference>
<comment type="caution">
    <text evidence="1">The sequence shown here is derived from an EMBL/GenBank/DDBJ whole genome shotgun (WGS) entry which is preliminary data.</text>
</comment>
<proteinExistence type="predicted"/>
<organism evidence="1 2">
    <name type="scientific">Elysia crispata</name>
    <name type="common">lettuce slug</name>
    <dbReference type="NCBI Taxonomy" id="231223"/>
    <lineage>
        <taxon>Eukaryota</taxon>
        <taxon>Metazoa</taxon>
        <taxon>Spiralia</taxon>
        <taxon>Lophotrochozoa</taxon>
        <taxon>Mollusca</taxon>
        <taxon>Gastropoda</taxon>
        <taxon>Heterobranchia</taxon>
        <taxon>Euthyneura</taxon>
        <taxon>Panpulmonata</taxon>
        <taxon>Sacoglossa</taxon>
        <taxon>Placobranchoidea</taxon>
        <taxon>Plakobranchidae</taxon>
        <taxon>Elysia</taxon>
    </lineage>
</organism>
<keyword evidence="2" id="KW-1185">Reference proteome</keyword>
<evidence type="ECO:0000313" key="1">
    <source>
        <dbReference type="EMBL" id="KAK3783202.1"/>
    </source>
</evidence>
<sequence length="73" mass="8390">MSCAVLSFILSVRSSDQDHCMDDHLSRLDITGQPGPSLEHTLWLPECRVELARWLSLPEMWTSAYCLERLARD</sequence>
<dbReference type="AlphaFoldDB" id="A0AAE1A8Y9"/>
<accession>A0AAE1A8Y9</accession>